<evidence type="ECO:0000256" key="9">
    <source>
        <dbReference type="ARBA" id="ARBA00023180"/>
    </source>
</evidence>
<comment type="caution">
    <text evidence="13">The sequence shown here is derived from an EMBL/GenBank/DDBJ whole genome shotgun (WGS) entry which is preliminary data.</text>
</comment>
<evidence type="ECO:0000313" key="14">
    <source>
        <dbReference type="Proteomes" id="UP000288168"/>
    </source>
</evidence>
<accession>A0A428Q609</accession>
<comment type="similarity">
    <text evidence="4">Belongs to the glycosyl hydrolase 3 family.</text>
</comment>
<dbReference type="InterPro" id="IPR017853">
    <property type="entry name" value="GH"/>
</dbReference>
<proteinExistence type="inferred from homology"/>
<comment type="pathway">
    <text evidence="3">Glycan metabolism; cellulose degradation.</text>
</comment>
<name>A0A428Q609_9HYPO</name>
<keyword evidence="14" id="KW-1185">Reference proteome</keyword>
<evidence type="ECO:0000256" key="11">
    <source>
        <dbReference type="ARBA" id="ARBA00024983"/>
    </source>
</evidence>
<evidence type="ECO:0000256" key="1">
    <source>
        <dbReference type="ARBA" id="ARBA00000448"/>
    </source>
</evidence>
<dbReference type="EC" id="3.2.1.21" evidence="5"/>
<dbReference type="STRING" id="1325734.A0A428Q609"/>
<feature type="domain" description="Glycoside hydrolase family 3 N-terminal" evidence="12">
    <location>
        <begin position="100"/>
        <end position="190"/>
    </location>
</feature>
<dbReference type="EMBL" id="NKCI01000056">
    <property type="protein sequence ID" value="RSL60736.1"/>
    <property type="molecule type" value="Genomic_DNA"/>
</dbReference>
<dbReference type="InterPro" id="IPR001764">
    <property type="entry name" value="Glyco_hydro_3_N"/>
</dbReference>
<evidence type="ECO:0000259" key="12">
    <source>
        <dbReference type="Pfam" id="PF00933"/>
    </source>
</evidence>
<evidence type="ECO:0000256" key="7">
    <source>
        <dbReference type="ARBA" id="ARBA00022729"/>
    </source>
</evidence>
<dbReference type="InterPro" id="IPR050288">
    <property type="entry name" value="Cellulose_deg_GH3"/>
</dbReference>
<comment type="function">
    <text evidence="11">Beta-glucosidases are one of a number of cellulolytic enzymes involved in the degradation of cellulosic biomass. Catalyzes the last step releasing glucose from the inhibitory cellobiose.</text>
</comment>
<dbReference type="PANTHER" id="PTHR42715:SF12">
    <property type="entry name" value="BETA-GLUCOSIDASE G-RELATED"/>
    <property type="match status" value="1"/>
</dbReference>
<protein>
    <recommendedName>
        <fullName evidence="5">beta-glucosidase</fullName>
        <ecNumber evidence="5">3.2.1.21</ecNumber>
    </recommendedName>
</protein>
<dbReference type="SUPFAM" id="SSF51445">
    <property type="entry name" value="(Trans)glycosidases"/>
    <property type="match status" value="1"/>
</dbReference>
<dbReference type="PANTHER" id="PTHR42715">
    <property type="entry name" value="BETA-GLUCOSIDASE"/>
    <property type="match status" value="1"/>
</dbReference>
<evidence type="ECO:0000313" key="13">
    <source>
        <dbReference type="EMBL" id="RSL60736.1"/>
    </source>
</evidence>
<organism evidence="13 14">
    <name type="scientific">Fusarium duplospermum</name>
    <dbReference type="NCBI Taxonomy" id="1325734"/>
    <lineage>
        <taxon>Eukaryota</taxon>
        <taxon>Fungi</taxon>
        <taxon>Dikarya</taxon>
        <taxon>Ascomycota</taxon>
        <taxon>Pezizomycotina</taxon>
        <taxon>Sordariomycetes</taxon>
        <taxon>Hypocreomycetidae</taxon>
        <taxon>Hypocreales</taxon>
        <taxon>Nectriaceae</taxon>
        <taxon>Fusarium</taxon>
        <taxon>Fusarium solani species complex</taxon>
    </lineage>
</organism>
<sequence length="194" mass="20615">MKAVQLSFTSLNASPRLFDSSTLLTVATLAYSAAWSQILGQSIEFFPQLTTDEKIGFVTGGYTQPSLPCVGTIGGIERLGFDGLCFSDGPAGHSQSDGVSVLASGITVAETWDRDLMYKRAVVIGEEFRAKGARVHLGPSLRPLGRHALGGRNWESFGPDPYLAGVAMSASVQGIQSISVQACSKHYIGNEQET</sequence>
<dbReference type="GO" id="GO:0008422">
    <property type="term" value="F:beta-glucosidase activity"/>
    <property type="evidence" value="ECO:0007669"/>
    <property type="project" value="UniProtKB-EC"/>
</dbReference>
<keyword evidence="9" id="KW-0325">Glycoprotein</keyword>
<comment type="catalytic activity">
    <reaction evidence="1">
        <text>Hydrolysis of terminal, non-reducing beta-D-glucosyl residues with release of beta-D-glucose.</text>
        <dbReference type="EC" id="3.2.1.21"/>
    </reaction>
</comment>
<evidence type="ECO:0000256" key="8">
    <source>
        <dbReference type="ARBA" id="ARBA00022801"/>
    </source>
</evidence>
<dbReference type="Proteomes" id="UP000288168">
    <property type="component" value="Unassembled WGS sequence"/>
</dbReference>
<evidence type="ECO:0000256" key="2">
    <source>
        <dbReference type="ARBA" id="ARBA00004613"/>
    </source>
</evidence>
<dbReference type="Gene3D" id="3.20.20.300">
    <property type="entry name" value="Glycoside hydrolase, family 3, N-terminal domain"/>
    <property type="match status" value="1"/>
</dbReference>
<dbReference type="GO" id="GO:0005576">
    <property type="term" value="C:extracellular region"/>
    <property type="evidence" value="ECO:0007669"/>
    <property type="project" value="UniProtKB-SubCell"/>
</dbReference>
<keyword evidence="10" id="KW-0326">Glycosidase</keyword>
<dbReference type="InterPro" id="IPR036962">
    <property type="entry name" value="Glyco_hydro_3_N_sf"/>
</dbReference>
<evidence type="ECO:0000256" key="6">
    <source>
        <dbReference type="ARBA" id="ARBA00022525"/>
    </source>
</evidence>
<keyword evidence="6" id="KW-0964">Secreted</keyword>
<comment type="subcellular location">
    <subcellularLocation>
        <location evidence="2">Secreted</location>
    </subcellularLocation>
</comment>
<evidence type="ECO:0000256" key="10">
    <source>
        <dbReference type="ARBA" id="ARBA00023295"/>
    </source>
</evidence>
<keyword evidence="8" id="KW-0378">Hydrolase</keyword>
<reference evidence="13 14" key="1">
    <citation type="submission" date="2017-06" db="EMBL/GenBank/DDBJ databases">
        <title>Comparative genomic analysis of Ambrosia Fusariam Clade fungi.</title>
        <authorList>
            <person name="Stajich J.E."/>
            <person name="Carrillo J."/>
            <person name="Kijimoto T."/>
            <person name="Eskalen A."/>
            <person name="O'Donnell K."/>
            <person name="Kasson M."/>
        </authorList>
    </citation>
    <scope>NUCLEOTIDE SEQUENCE [LARGE SCALE GENOMIC DNA]</scope>
    <source>
        <strain evidence="13 14">NRRL62584</strain>
    </source>
</reference>
<keyword evidence="7" id="KW-0732">Signal</keyword>
<evidence type="ECO:0000256" key="4">
    <source>
        <dbReference type="ARBA" id="ARBA00005336"/>
    </source>
</evidence>
<evidence type="ECO:0000256" key="5">
    <source>
        <dbReference type="ARBA" id="ARBA00012744"/>
    </source>
</evidence>
<gene>
    <name evidence="13" type="ORF">CEP54_006566</name>
</gene>
<dbReference type="AlphaFoldDB" id="A0A428Q609"/>
<dbReference type="PRINTS" id="PR00133">
    <property type="entry name" value="GLHYDRLASE3"/>
</dbReference>
<dbReference type="GO" id="GO:0009251">
    <property type="term" value="P:glucan catabolic process"/>
    <property type="evidence" value="ECO:0007669"/>
    <property type="project" value="TreeGrafter"/>
</dbReference>
<dbReference type="OrthoDB" id="416222at2759"/>
<dbReference type="Pfam" id="PF00933">
    <property type="entry name" value="Glyco_hydro_3"/>
    <property type="match status" value="1"/>
</dbReference>
<evidence type="ECO:0000256" key="3">
    <source>
        <dbReference type="ARBA" id="ARBA00004987"/>
    </source>
</evidence>